<evidence type="ECO:0000313" key="3">
    <source>
        <dbReference type="Proteomes" id="UP000054498"/>
    </source>
</evidence>
<name>A0A0D2NU25_9CHLO</name>
<proteinExistence type="predicted"/>
<dbReference type="Proteomes" id="UP000054498">
    <property type="component" value="Unassembled WGS sequence"/>
</dbReference>
<dbReference type="EMBL" id="KK100244">
    <property type="protein sequence ID" value="KIZ07616.1"/>
    <property type="molecule type" value="Genomic_DNA"/>
</dbReference>
<gene>
    <name evidence="2" type="ORF">MNEG_0331</name>
</gene>
<dbReference type="KEGG" id="mng:MNEG_0331"/>
<accession>A0A0D2NU25</accession>
<organism evidence="2 3">
    <name type="scientific">Monoraphidium neglectum</name>
    <dbReference type="NCBI Taxonomy" id="145388"/>
    <lineage>
        <taxon>Eukaryota</taxon>
        <taxon>Viridiplantae</taxon>
        <taxon>Chlorophyta</taxon>
        <taxon>core chlorophytes</taxon>
        <taxon>Chlorophyceae</taxon>
        <taxon>CS clade</taxon>
        <taxon>Sphaeropleales</taxon>
        <taxon>Selenastraceae</taxon>
        <taxon>Monoraphidium</taxon>
    </lineage>
</organism>
<dbReference type="OrthoDB" id="544512at2759"/>
<dbReference type="STRING" id="145388.A0A0D2NU25"/>
<evidence type="ECO:0000256" key="1">
    <source>
        <dbReference type="SAM" id="Coils"/>
    </source>
</evidence>
<evidence type="ECO:0000313" key="2">
    <source>
        <dbReference type="EMBL" id="KIZ07616.1"/>
    </source>
</evidence>
<feature type="coiled-coil region" evidence="1">
    <location>
        <begin position="119"/>
        <end position="248"/>
    </location>
</feature>
<sequence>MTTAKGVLQELDALRAILAKPIVFTEGSPIHAPLLGDDRLGRAIEAAEEEVDAAASRTHEVQRSMLRRKEQEVYELQRLVAAKEHTIESMRDQAVALRQGYEQKLAAAESSACRSESEVGKLRAEVLALRAERDELERRLSDSDAAASRLESEAAAQAQALGASLQAQGRELAQAQSAAQRERRDKELVQLEVQELKRELDAADAEGRAARAQAASTAGQCHAESEARRDLEVALDEARAQMAFLKEAKELEVGELRRRLRAERGVRKACERWLRAELRSREEMEALLLAVRDTAFGRPPRRDDEV</sequence>
<dbReference type="RefSeq" id="XP_013906635.1">
    <property type="nucleotide sequence ID" value="XM_014051181.1"/>
</dbReference>
<protein>
    <submittedName>
        <fullName evidence="2">Uncharacterized protein</fullName>
    </submittedName>
</protein>
<keyword evidence="3" id="KW-1185">Reference proteome</keyword>
<dbReference type="GeneID" id="25726449"/>
<reference evidence="2 3" key="1">
    <citation type="journal article" date="2013" name="BMC Genomics">
        <title>Reconstruction of the lipid metabolism for the microalga Monoraphidium neglectum from its genome sequence reveals characteristics suitable for biofuel production.</title>
        <authorList>
            <person name="Bogen C."/>
            <person name="Al-Dilaimi A."/>
            <person name="Albersmeier A."/>
            <person name="Wichmann J."/>
            <person name="Grundmann M."/>
            <person name="Rupp O."/>
            <person name="Lauersen K.J."/>
            <person name="Blifernez-Klassen O."/>
            <person name="Kalinowski J."/>
            <person name="Goesmann A."/>
            <person name="Mussgnug J.H."/>
            <person name="Kruse O."/>
        </authorList>
    </citation>
    <scope>NUCLEOTIDE SEQUENCE [LARGE SCALE GENOMIC DNA]</scope>
    <source>
        <strain evidence="2 3">SAG 48.87</strain>
    </source>
</reference>
<dbReference type="AlphaFoldDB" id="A0A0D2NU25"/>
<keyword evidence="1" id="KW-0175">Coiled coil</keyword>